<sequence length="505" mass="57427">MDEGNGLDLQELYEDRVWQDDDYRKYSPGETQVDSFLEMASPSFGCTVIDWGCGTGRASRSLYNKGFDVTMLDFAPSCLDDGVRELAQDNDFLRFEEHDITKKTKLTSQYGFCVDVLEHLPEDKIDETLEIILAASKQVFFQISTAEDAFGKTEEIDHPLHLTIHDYQWWLEKFAEHRVIIHRSGVRKTWVMFYLTGWGDDPISWDGGHVNTPIEEIKSNMAENAKLIKKGAQNVVPHEVNNLEVMLLGGGPTLNDFTEDIIEKREAGMPLVTTNGSYNWAIEKGLSPSLQLVIDAREHNHRFTTLAPGLTDTTKFVIASQCHASVFDDLPMDRTFIWQVSITPELVEHVTEHYGKQYEDWYPMPGGSTVMLRAFPLLRSLGYHKIHVYGFDSCVFPDKYHHAYPQKENDGGGPTEMLVCGETQFAKVFWCNPWMCYQAKEFQDMTTRLLSDVDMIVYGDGMIAYMVETAAKIAEQKGESEDIQVQEDVGTVCYAPLDRRGNVVL</sequence>
<dbReference type="EMBL" id="LAZR01013769">
    <property type="protein sequence ID" value="KKM20422.1"/>
    <property type="molecule type" value="Genomic_DNA"/>
</dbReference>
<dbReference type="AlphaFoldDB" id="A0A0F9HZ23"/>
<name>A0A0F9HZ23_9ZZZZ</name>
<feature type="domain" description="6-hydroxymethylpterin diphosphokinase MptE-like" evidence="1">
    <location>
        <begin position="220"/>
        <end position="394"/>
    </location>
</feature>
<organism evidence="3">
    <name type="scientific">marine sediment metagenome</name>
    <dbReference type="NCBI Taxonomy" id="412755"/>
    <lineage>
        <taxon>unclassified sequences</taxon>
        <taxon>metagenomes</taxon>
        <taxon>ecological metagenomes</taxon>
    </lineage>
</organism>
<evidence type="ECO:0000259" key="2">
    <source>
        <dbReference type="Pfam" id="PF13649"/>
    </source>
</evidence>
<accession>A0A0F9HZ23</accession>
<dbReference type="Pfam" id="PF01973">
    <property type="entry name" value="MptE-like"/>
    <property type="match status" value="1"/>
</dbReference>
<feature type="domain" description="Methyltransferase" evidence="2">
    <location>
        <begin position="48"/>
        <end position="133"/>
    </location>
</feature>
<dbReference type="SUPFAM" id="SSF53335">
    <property type="entry name" value="S-adenosyl-L-methionine-dependent methyltransferases"/>
    <property type="match status" value="1"/>
</dbReference>
<evidence type="ECO:0000313" key="3">
    <source>
        <dbReference type="EMBL" id="KKM20422.1"/>
    </source>
</evidence>
<dbReference type="Gene3D" id="3.40.50.150">
    <property type="entry name" value="Vaccinia Virus protein VP39"/>
    <property type="match status" value="1"/>
</dbReference>
<proteinExistence type="predicted"/>
<dbReference type="InterPro" id="IPR002826">
    <property type="entry name" value="MptE-like"/>
</dbReference>
<evidence type="ECO:0000259" key="1">
    <source>
        <dbReference type="Pfam" id="PF01973"/>
    </source>
</evidence>
<protein>
    <submittedName>
        <fullName evidence="3">Uncharacterized protein</fullName>
    </submittedName>
</protein>
<dbReference type="InterPro" id="IPR029063">
    <property type="entry name" value="SAM-dependent_MTases_sf"/>
</dbReference>
<comment type="caution">
    <text evidence="3">The sequence shown here is derived from an EMBL/GenBank/DDBJ whole genome shotgun (WGS) entry which is preliminary data.</text>
</comment>
<dbReference type="Pfam" id="PF13649">
    <property type="entry name" value="Methyltransf_25"/>
    <property type="match status" value="1"/>
</dbReference>
<reference evidence="3" key="1">
    <citation type="journal article" date="2015" name="Nature">
        <title>Complex archaea that bridge the gap between prokaryotes and eukaryotes.</title>
        <authorList>
            <person name="Spang A."/>
            <person name="Saw J.H."/>
            <person name="Jorgensen S.L."/>
            <person name="Zaremba-Niedzwiedzka K."/>
            <person name="Martijn J."/>
            <person name="Lind A.E."/>
            <person name="van Eijk R."/>
            <person name="Schleper C."/>
            <person name="Guy L."/>
            <person name="Ettema T.J."/>
        </authorList>
    </citation>
    <scope>NUCLEOTIDE SEQUENCE</scope>
</reference>
<gene>
    <name evidence="3" type="ORF">LCGC14_1645630</name>
</gene>
<dbReference type="InterPro" id="IPR041698">
    <property type="entry name" value="Methyltransf_25"/>
</dbReference>